<dbReference type="InterPro" id="IPR002543">
    <property type="entry name" value="FtsK_dom"/>
</dbReference>
<evidence type="ECO:0000313" key="7">
    <source>
        <dbReference type="Proteomes" id="UP000708347"/>
    </source>
</evidence>
<proteinExistence type="predicted"/>
<feature type="domain" description="FtsK" evidence="5">
    <location>
        <begin position="753"/>
        <end position="940"/>
    </location>
</feature>
<keyword evidence="2 4" id="KW-0547">Nucleotide-binding</keyword>
<dbReference type="PROSITE" id="PS50096">
    <property type="entry name" value="IQ"/>
    <property type="match status" value="1"/>
</dbReference>
<gene>
    <name evidence="6" type="primary">eccCb</name>
    <name evidence="6" type="ORF">FEG63_23745</name>
</gene>
<dbReference type="RefSeq" id="WP_174400271.1">
    <property type="nucleotide sequence ID" value="NZ_VBSB01000017.1"/>
</dbReference>
<name>A0ABX2K0G6_9MYCO</name>
<organism evidence="6 7">
    <name type="scientific">Mycolicibacterium sphagni</name>
    <dbReference type="NCBI Taxonomy" id="1786"/>
    <lineage>
        <taxon>Bacteria</taxon>
        <taxon>Bacillati</taxon>
        <taxon>Actinomycetota</taxon>
        <taxon>Actinomycetes</taxon>
        <taxon>Mycobacteriales</taxon>
        <taxon>Mycobacteriaceae</taxon>
        <taxon>Mycolicibacterium</taxon>
    </lineage>
</organism>
<dbReference type="PROSITE" id="PS50901">
    <property type="entry name" value="FTSK"/>
    <property type="match status" value="3"/>
</dbReference>
<dbReference type="InterPro" id="IPR023837">
    <property type="entry name" value="EccCb-like_Actinobacteria"/>
</dbReference>
<dbReference type="InterPro" id="IPR050206">
    <property type="entry name" value="FtsK/SpoIIIE/SftA"/>
</dbReference>
<evidence type="ECO:0000256" key="1">
    <source>
        <dbReference type="ARBA" id="ARBA00022737"/>
    </source>
</evidence>
<keyword evidence="3 4" id="KW-0067">ATP-binding</keyword>
<dbReference type="EMBL" id="VBSB01000017">
    <property type="protein sequence ID" value="NTY62554.1"/>
    <property type="molecule type" value="Genomic_DNA"/>
</dbReference>
<dbReference type="InterPro" id="IPR027417">
    <property type="entry name" value="P-loop_NTPase"/>
</dbReference>
<protein>
    <submittedName>
        <fullName evidence="6">Type VII secretion protein EccCb</fullName>
    </submittedName>
</protein>
<evidence type="ECO:0000313" key="6">
    <source>
        <dbReference type="EMBL" id="NTY62554.1"/>
    </source>
</evidence>
<reference evidence="6 7" key="1">
    <citation type="submission" date="2019-05" db="EMBL/GenBank/DDBJ databases">
        <title>Mycolicibacterium sphagni ENV482 genome assembly.</title>
        <authorList>
            <person name="Chen W."/>
            <person name="Faulkner N.W."/>
            <person name="Hyman M.R."/>
        </authorList>
    </citation>
    <scope>NUCLEOTIDE SEQUENCE [LARGE SCALE GENOMIC DNA]</scope>
    <source>
        <strain evidence="6 7">ENV482</strain>
    </source>
</reference>
<evidence type="ECO:0000256" key="3">
    <source>
        <dbReference type="ARBA" id="ARBA00022840"/>
    </source>
</evidence>
<feature type="domain" description="FtsK" evidence="5">
    <location>
        <begin position="96"/>
        <end position="296"/>
    </location>
</feature>
<keyword evidence="7" id="KW-1185">Reference proteome</keyword>
<evidence type="ECO:0000256" key="4">
    <source>
        <dbReference type="PROSITE-ProRule" id="PRU00289"/>
    </source>
</evidence>
<dbReference type="Proteomes" id="UP000708347">
    <property type="component" value="Unassembled WGS sequence"/>
</dbReference>
<dbReference type="NCBIfam" id="TIGR03925">
    <property type="entry name" value="T7SS_EccC_b"/>
    <property type="match status" value="1"/>
</dbReference>
<dbReference type="Gene3D" id="3.40.50.300">
    <property type="entry name" value="P-loop containing nucleotide triphosphate hydrolases"/>
    <property type="match status" value="3"/>
</dbReference>
<dbReference type="Pfam" id="PF01580">
    <property type="entry name" value="FtsK_SpoIIIE"/>
    <property type="match status" value="3"/>
</dbReference>
<dbReference type="PANTHER" id="PTHR22683:SF1">
    <property type="entry name" value="TYPE VII SECRETION SYSTEM PROTEIN ESSC"/>
    <property type="match status" value="1"/>
</dbReference>
<dbReference type="SUPFAM" id="SSF52540">
    <property type="entry name" value="P-loop containing nucleoside triphosphate hydrolases"/>
    <property type="match status" value="3"/>
</dbReference>
<keyword evidence="1" id="KW-0677">Repeat</keyword>
<feature type="domain" description="FtsK" evidence="5">
    <location>
        <begin position="461"/>
        <end position="658"/>
    </location>
</feature>
<feature type="binding site" evidence="4">
    <location>
        <begin position="119"/>
        <end position="126"/>
    </location>
    <ligand>
        <name>ATP</name>
        <dbReference type="ChEBI" id="CHEBI:30616"/>
    </ligand>
</feature>
<feature type="binding site" evidence="4">
    <location>
        <begin position="770"/>
        <end position="777"/>
    </location>
    <ligand>
        <name>ATP</name>
        <dbReference type="ChEBI" id="CHEBI:30616"/>
    </ligand>
</feature>
<evidence type="ECO:0000256" key="2">
    <source>
        <dbReference type="ARBA" id="ARBA00022741"/>
    </source>
</evidence>
<comment type="caution">
    <text evidence="6">The sequence shown here is derived from an EMBL/GenBank/DDBJ whole genome shotgun (WGS) entry which is preliminary data.</text>
</comment>
<dbReference type="PANTHER" id="PTHR22683">
    <property type="entry name" value="SPORULATION PROTEIN RELATED"/>
    <property type="match status" value="1"/>
</dbReference>
<accession>A0ABX2K0G6</accession>
<evidence type="ECO:0000259" key="5">
    <source>
        <dbReference type="PROSITE" id="PS50901"/>
    </source>
</evidence>
<sequence length="984" mass="107198">MVAVTREVPAGLRFAAVPDVMPIYEAEALARSLAQYTPTDEAEKLLAKHAAEARAGQDFTDALNIYDLRVWKPRLQWNDLTPARRLKVPIGKSPSGAVVELDLKEVAEEGMGPHGLMVGMTGSGKSEHLTSLVLALAATHSPEELRLLLGDFKGESGLGDLESLPHVEGLVSNLDNSKHKLIRFQSVLRGELGRRQEALRRTGFKGVREYEAARKAGRTDLEPIGALILVLDEFAQMLQLLPEMGPTMDETARLGRSLWIHILNASQRVETGKASGMTAQQNFAIGMKVKTAGESRQAIGSPRAYEEFKNAAPGAAFLVVDDEHVRYRSFYSSGPYTAPKVKAAERDRAEGQYLGVTKFTSGVAALPDTIGVDDEDELDDVDVPDAVVKTVREMMVERICEDARTLPRGHRMWLPDLGETEKLPIDAIVNEYWGRESWQDFTEDSGLVAPFGREDDWYRHSQDVVAVELGGNHGGVAGAPQAGKSTALRTLIMSLAMANSPARVQFYGLDFGGGKLATLAGLPHVCGLAATGDDEKVGRVVSEVERILRNRKRDWARFGDSGLDVTRYRAAKFGPNKMPVPDDQHGDVFLVVDSISVLKSELPDIHDRIIALAEGSLNFGVHVLISGDSWMTIRNADKLAAKVELKLGDKSDSKMDRSVAEDVPGNQKGRGLLASGNHMLVAVPYLSKYVDLSDTDATEATAKDVAAEWKARGFGAAPRLQQLPPEIGFAQLAPLPASAPRHALPVGVGERDMTTVWLDLEQLPHAWCTGTSRSGRTKFLQTVCAAIQARYSPEEAQIIMFDPSSDEDLALAVDDAYRVVYENEQQRVAKACEQIAQLVEKRRPPAGMQPREQREWRANVVRPKWFVIIDDLNLLTPANSMVSATSPLVGPAEAAKNLDLHIIAAITIDNWYAKGGSHKLISAMTTAGAAAVILDGNKKELIIDQVRPASRAPGRAELYERKGGGQLMQIALPPVLADEPSRAL</sequence>
<feature type="binding site" evidence="4">
    <location>
        <begin position="478"/>
        <end position="485"/>
    </location>
    <ligand>
        <name>ATP</name>
        <dbReference type="ChEBI" id="CHEBI:30616"/>
    </ligand>
</feature>